<keyword evidence="2" id="KW-1185">Reference proteome</keyword>
<name>A0A060R767_9BACT</name>
<evidence type="ECO:0000313" key="1">
    <source>
        <dbReference type="EMBL" id="CDN31066.1"/>
    </source>
</evidence>
<dbReference type="KEGG" id="rbc:BN938_0967"/>
<organism evidence="1 2">
    <name type="scientific">Mucinivorans hirudinis</name>
    <dbReference type="NCBI Taxonomy" id="1433126"/>
    <lineage>
        <taxon>Bacteria</taxon>
        <taxon>Pseudomonadati</taxon>
        <taxon>Bacteroidota</taxon>
        <taxon>Bacteroidia</taxon>
        <taxon>Bacteroidales</taxon>
        <taxon>Rikenellaceae</taxon>
        <taxon>Mucinivorans</taxon>
    </lineage>
</organism>
<protein>
    <submittedName>
        <fullName evidence="1">Uncharacterized protein</fullName>
    </submittedName>
</protein>
<dbReference type="STRING" id="1433126.BN938_0967"/>
<reference evidence="1 2" key="1">
    <citation type="journal article" date="2015" name="Genome Announc.">
        <title>Complete Genome Sequence of the Novel Leech Symbiont Mucinivorans hirudinis M3T.</title>
        <authorList>
            <person name="Nelson M.C."/>
            <person name="Bomar L."/>
            <person name="Graf J."/>
        </authorList>
    </citation>
    <scope>NUCLEOTIDE SEQUENCE [LARGE SCALE GENOMIC DNA]</scope>
    <source>
        <strain evidence="2">M3</strain>
    </source>
</reference>
<dbReference type="HOGENOM" id="CLU_3292613_0_0_10"/>
<dbReference type="EMBL" id="HG934468">
    <property type="protein sequence ID" value="CDN31066.1"/>
    <property type="molecule type" value="Genomic_DNA"/>
</dbReference>
<dbReference type="Proteomes" id="UP000027616">
    <property type="component" value="Chromosome I"/>
</dbReference>
<gene>
    <name evidence="1" type="ORF">BN938_0967</name>
</gene>
<accession>A0A060R767</accession>
<proteinExistence type="predicted"/>
<evidence type="ECO:0000313" key="2">
    <source>
        <dbReference type="Proteomes" id="UP000027616"/>
    </source>
</evidence>
<sequence>MVKSILLKSSGFLKKNIAGCIDLLKIIIFVNNSRATFAPA</sequence>
<dbReference type="AlphaFoldDB" id="A0A060R767"/>